<proteinExistence type="predicted"/>
<reference evidence="2 3" key="1">
    <citation type="submission" date="2016-10" db="EMBL/GenBank/DDBJ databases">
        <authorList>
            <person name="de Groot N.N."/>
        </authorList>
    </citation>
    <scope>NUCLEOTIDE SEQUENCE [LARGE SCALE GENOMIC DNA]</scope>
    <source>
        <strain evidence="2 3">DSM 23421</strain>
    </source>
</reference>
<evidence type="ECO:0000313" key="3">
    <source>
        <dbReference type="Proteomes" id="UP000199109"/>
    </source>
</evidence>
<name>A0A1G7BVF7_9FLAO</name>
<organism evidence="2 3">
    <name type="scientific">Pricia antarctica</name>
    <dbReference type="NCBI Taxonomy" id="641691"/>
    <lineage>
        <taxon>Bacteria</taxon>
        <taxon>Pseudomonadati</taxon>
        <taxon>Bacteroidota</taxon>
        <taxon>Flavobacteriia</taxon>
        <taxon>Flavobacteriales</taxon>
        <taxon>Flavobacteriaceae</taxon>
        <taxon>Pricia</taxon>
    </lineage>
</organism>
<gene>
    <name evidence="2" type="ORF">SAMN05421636_104298</name>
</gene>
<keyword evidence="1" id="KW-0812">Transmembrane</keyword>
<dbReference type="AlphaFoldDB" id="A0A1G7BVF7"/>
<keyword evidence="3" id="KW-1185">Reference proteome</keyword>
<keyword evidence="1" id="KW-1133">Transmembrane helix</keyword>
<dbReference type="Proteomes" id="UP000199109">
    <property type="component" value="Unassembled WGS sequence"/>
</dbReference>
<sequence length="129" mass="15140">MHIQGLNIFTMDKYMVMKKYTSIITVGLALFCISTIISQQRAIDIERNSQSGKKYTLIARFEPELALSASEREHMEAERFAEIKLKMQLLDTMDISDRKRDKLISDLIEKSFRARSFRNMANNHFEEEK</sequence>
<keyword evidence="1" id="KW-0472">Membrane</keyword>
<dbReference type="EMBL" id="FNAO01000004">
    <property type="protein sequence ID" value="SDE30600.1"/>
    <property type="molecule type" value="Genomic_DNA"/>
</dbReference>
<protein>
    <submittedName>
        <fullName evidence="2">Uncharacterized protein</fullName>
    </submittedName>
</protein>
<evidence type="ECO:0000256" key="1">
    <source>
        <dbReference type="SAM" id="Phobius"/>
    </source>
</evidence>
<dbReference type="STRING" id="641691.SAMN05421636_104298"/>
<evidence type="ECO:0000313" key="2">
    <source>
        <dbReference type="EMBL" id="SDE30600.1"/>
    </source>
</evidence>
<accession>A0A1G7BVF7</accession>
<feature type="transmembrane region" description="Helical" evidence="1">
    <location>
        <begin position="20"/>
        <end position="37"/>
    </location>
</feature>